<organism evidence="1 2">
    <name type="scientific">Chitinophaga solisilvae</name>
    <dbReference type="NCBI Taxonomy" id="1233460"/>
    <lineage>
        <taxon>Bacteria</taxon>
        <taxon>Pseudomonadati</taxon>
        <taxon>Bacteroidota</taxon>
        <taxon>Chitinophagia</taxon>
        <taxon>Chitinophagales</taxon>
        <taxon>Chitinophagaceae</taxon>
        <taxon>Chitinophaga</taxon>
    </lineage>
</organism>
<proteinExistence type="predicted"/>
<evidence type="ECO:0008006" key="3">
    <source>
        <dbReference type="Google" id="ProtNLM"/>
    </source>
</evidence>
<comment type="caution">
    <text evidence="1">The sequence shown here is derived from an EMBL/GenBank/DDBJ whole genome shotgun (WGS) entry which is preliminary data.</text>
</comment>
<accession>A0A9Q5D7U3</accession>
<dbReference type="EMBL" id="RIAR02000001">
    <property type="protein sequence ID" value="NSL85257.1"/>
    <property type="molecule type" value="Genomic_DNA"/>
</dbReference>
<dbReference type="AlphaFoldDB" id="A0A9Q5D7U3"/>
<keyword evidence="2" id="KW-1185">Reference proteome</keyword>
<evidence type="ECO:0000313" key="1">
    <source>
        <dbReference type="EMBL" id="NSL85257.1"/>
    </source>
</evidence>
<reference evidence="1" key="1">
    <citation type="submission" date="2020-05" db="EMBL/GenBank/DDBJ databases">
        <title>Chitinophaga laudate sp. nov., isolated from a tropical peat swamp.</title>
        <authorList>
            <person name="Goh C.B.S."/>
            <person name="Lee M.S."/>
            <person name="Parimannan S."/>
            <person name="Pasbakhsh P."/>
            <person name="Yule C.M."/>
            <person name="Rajandas H."/>
            <person name="Loke S."/>
            <person name="Croft L."/>
            <person name="Tan J.B.L."/>
        </authorList>
    </citation>
    <scope>NUCLEOTIDE SEQUENCE</scope>
    <source>
        <strain evidence="1">Mgbs1</strain>
    </source>
</reference>
<gene>
    <name evidence="1" type="ORF">ECE50_000325</name>
</gene>
<dbReference type="Proteomes" id="UP000281028">
    <property type="component" value="Unassembled WGS sequence"/>
</dbReference>
<protein>
    <recommendedName>
        <fullName evidence="3">DUF2357 domain-containing protein</fullName>
    </recommendedName>
</protein>
<name>A0A9Q5D7U3_9BACT</name>
<sequence>MFRIFELNKNGSRNEILPIDGLYTVHELGSYQLEYHQIMTSSSIFFIEDECINYKHIKENTSNSIVTTPNRFFEDYFGFAKISINNESFQFNILGEKFDLSEIQEIIMFLYEKDHSTLNTFISKSSTGASKIYDGKEYVYSSKYLNLISHTLNSFEQLFSTFKSIPHTVVRKEFAITNYSNEVGDYKSIEWLFQNLDTIDFDPSYKNHPDGMSIGTNYGVVDKVGVERNISSFNNYENGIILGAFEYVRLVLSEIEDLVRFEISKNIGGSEEPSLHYVDFRDLKVVPFIKFLSTIEDLKRRSEKINAQYISIFRGAKPINKFPKLSPVFQKFRHYQRAFLAIRDLKVSKYDLVGEIQLLNVRKLSQLYELFNLHCIIDCFDKLLLNGGFEKEMVVAEDSGQIEYIAYTNSQTKAQARVFYAPKISESSVDLDLVLIGRVQVVGTYCCPDFVIETSANGKIKYAIFDAKYSKIGNVLGKYLSPSIQKYIIDLGIRNAPYQKPDYLVLLHPDSTDNESDLIYNTNHFPQIGTIISKPSNYIKLFELARSIVKNLI</sequence>
<evidence type="ECO:0000313" key="2">
    <source>
        <dbReference type="Proteomes" id="UP000281028"/>
    </source>
</evidence>